<protein>
    <submittedName>
        <fullName evidence="8">Radical SAM superfamily enzyme YgiQ, UPF0313 family</fullName>
    </submittedName>
</protein>
<dbReference type="STRING" id="1120918.SAMN05216249_106103"/>
<dbReference type="InterPro" id="IPR051198">
    <property type="entry name" value="BchE-like"/>
</dbReference>
<dbReference type="PROSITE" id="PS51918">
    <property type="entry name" value="RADICAL_SAM"/>
    <property type="match status" value="1"/>
</dbReference>
<dbReference type="SUPFAM" id="SSF102114">
    <property type="entry name" value="Radical SAM enzymes"/>
    <property type="match status" value="1"/>
</dbReference>
<dbReference type="GO" id="GO:0003824">
    <property type="term" value="F:catalytic activity"/>
    <property type="evidence" value="ECO:0007669"/>
    <property type="project" value="InterPro"/>
</dbReference>
<evidence type="ECO:0000256" key="5">
    <source>
        <dbReference type="ARBA" id="ARBA00023014"/>
    </source>
</evidence>
<dbReference type="InterPro" id="IPR007197">
    <property type="entry name" value="rSAM"/>
</dbReference>
<dbReference type="Pfam" id="PF04055">
    <property type="entry name" value="Radical_SAM"/>
    <property type="match status" value="1"/>
</dbReference>
<dbReference type="OrthoDB" id="9801424at2"/>
<evidence type="ECO:0000259" key="7">
    <source>
        <dbReference type="PROSITE" id="PS51918"/>
    </source>
</evidence>
<dbReference type="EMBL" id="FOJY01000006">
    <property type="protein sequence ID" value="SFA98962.1"/>
    <property type="molecule type" value="Genomic_DNA"/>
</dbReference>
<keyword evidence="3" id="KW-0479">Metal-binding</keyword>
<keyword evidence="5" id="KW-0411">Iron-sulfur</keyword>
<feature type="domain" description="Radical SAM core" evidence="7">
    <location>
        <begin position="169"/>
        <end position="399"/>
    </location>
</feature>
<dbReference type="AlphaFoldDB" id="A0A1I0XD57"/>
<dbReference type="PANTHER" id="PTHR43409">
    <property type="entry name" value="ANAEROBIC MAGNESIUM-PROTOPORPHYRIN IX MONOMETHYL ESTER CYCLASE-RELATED"/>
    <property type="match status" value="1"/>
</dbReference>
<accession>A0A1I0XD57</accession>
<dbReference type="InterPro" id="IPR006158">
    <property type="entry name" value="Cobalamin-bd"/>
</dbReference>
<dbReference type="Pfam" id="PF02310">
    <property type="entry name" value="B12-binding"/>
    <property type="match status" value="1"/>
</dbReference>
<dbReference type="SMART" id="SM00729">
    <property type="entry name" value="Elp3"/>
    <property type="match status" value="1"/>
</dbReference>
<dbReference type="InterPro" id="IPR025288">
    <property type="entry name" value="DUF4080"/>
</dbReference>
<proteinExistence type="predicted"/>
<evidence type="ECO:0000256" key="1">
    <source>
        <dbReference type="ARBA" id="ARBA00001966"/>
    </source>
</evidence>
<evidence type="ECO:0000259" key="6">
    <source>
        <dbReference type="PROSITE" id="PS51332"/>
    </source>
</evidence>
<keyword evidence="4" id="KW-0408">Iron</keyword>
<dbReference type="GO" id="GO:0031419">
    <property type="term" value="F:cobalamin binding"/>
    <property type="evidence" value="ECO:0007669"/>
    <property type="project" value="InterPro"/>
</dbReference>
<sequence>MKILLVGVNAKYIHTGLAIRSLKKYSGFKEVELCEYTINHEKGFVISEIFKKKADVLAFSCYIWNINYIYEICSDLSKILPETDIWLGGPEVSFDAEEVLKNHPYLKGVMRGEGEEIFKELSSFYVKKETDLESIKGITYKEKDEIIKNPDMPLLNMDLLPFCYDEEEFNDKKIMYYEGSRGCPFSCSYCLSSLDKKVRFKSIDLVKKELKIFIEKKVPQVKFVDRTFNCSKKYTMAVWKFLVENDKGITNFHFEIEADILDDEEIELINSMRPGLIQLEIGVQSTNDNTIKAINRRVEFSKIKKAVEKIAKNNNVHQHLDLIAGLPFEGFESFRKSYNDVYSLKPNQLQLGFLKVLKGSKMHEMAKEYGIKYQNKAPYEVLMTDFLSYDEIIKIKLVEEMTEVYYNSHQFDTCLATINPQNTFDFFLNLGKYYDDKGLLEIKHKRVSRYEILIDYVKNEALAEEKLLLEAADFDLYLRENMKTRPAFSKSYSNEEKEIIKEFYKKEAMEHNLLKDYEKMDYKQLMRMTHIGIYSNDFTRADADFKLDNEKKYYILFDYKNRSEIDYSARVYLINDLLKGETNVI</sequence>
<evidence type="ECO:0000313" key="9">
    <source>
        <dbReference type="Proteomes" id="UP000198838"/>
    </source>
</evidence>
<organism evidence="8 9">
    <name type="scientific">Acetitomaculum ruminis DSM 5522</name>
    <dbReference type="NCBI Taxonomy" id="1120918"/>
    <lineage>
        <taxon>Bacteria</taxon>
        <taxon>Bacillati</taxon>
        <taxon>Bacillota</taxon>
        <taxon>Clostridia</taxon>
        <taxon>Lachnospirales</taxon>
        <taxon>Lachnospiraceae</taxon>
        <taxon>Acetitomaculum</taxon>
    </lineage>
</organism>
<dbReference type="CDD" id="cd02068">
    <property type="entry name" value="radical_SAM_B12_BD"/>
    <property type="match status" value="1"/>
</dbReference>
<dbReference type="CDD" id="cd01335">
    <property type="entry name" value="Radical_SAM"/>
    <property type="match status" value="1"/>
</dbReference>
<feature type="domain" description="B12-binding" evidence="6">
    <location>
        <begin position="1"/>
        <end position="132"/>
    </location>
</feature>
<dbReference type="RefSeq" id="WP_092871528.1">
    <property type="nucleotide sequence ID" value="NZ_FOJY01000006.1"/>
</dbReference>
<evidence type="ECO:0000256" key="4">
    <source>
        <dbReference type="ARBA" id="ARBA00023004"/>
    </source>
</evidence>
<keyword evidence="2" id="KW-0949">S-adenosyl-L-methionine</keyword>
<dbReference type="Gene3D" id="3.80.30.20">
    <property type="entry name" value="tm_1862 like domain"/>
    <property type="match status" value="1"/>
</dbReference>
<dbReference type="GO" id="GO:0051536">
    <property type="term" value="F:iron-sulfur cluster binding"/>
    <property type="evidence" value="ECO:0007669"/>
    <property type="project" value="UniProtKB-KW"/>
</dbReference>
<dbReference type="InterPro" id="IPR058240">
    <property type="entry name" value="rSAM_sf"/>
</dbReference>
<evidence type="ECO:0000256" key="3">
    <source>
        <dbReference type="ARBA" id="ARBA00022723"/>
    </source>
</evidence>
<dbReference type="GO" id="GO:0005829">
    <property type="term" value="C:cytosol"/>
    <property type="evidence" value="ECO:0007669"/>
    <property type="project" value="TreeGrafter"/>
</dbReference>
<gene>
    <name evidence="8" type="ORF">SAMN05216249_106103</name>
</gene>
<dbReference type="Proteomes" id="UP000198838">
    <property type="component" value="Unassembled WGS sequence"/>
</dbReference>
<reference evidence="8 9" key="1">
    <citation type="submission" date="2016-10" db="EMBL/GenBank/DDBJ databases">
        <authorList>
            <person name="de Groot N.N."/>
        </authorList>
    </citation>
    <scope>NUCLEOTIDE SEQUENCE [LARGE SCALE GENOMIC DNA]</scope>
    <source>
        <strain evidence="8 9">DSM 5522</strain>
    </source>
</reference>
<dbReference type="PROSITE" id="PS51332">
    <property type="entry name" value="B12_BINDING"/>
    <property type="match status" value="1"/>
</dbReference>
<dbReference type="Gene3D" id="3.40.50.280">
    <property type="entry name" value="Cobalamin-binding domain"/>
    <property type="match status" value="1"/>
</dbReference>
<keyword evidence="9" id="KW-1185">Reference proteome</keyword>
<dbReference type="GO" id="GO:0046872">
    <property type="term" value="F:metal ion binding"/>
    <property type="evidence" value="ECO:0007669"/>
    <property type="project" value="UniProtKB-KW"/>
</dbReference>
<name>A0A1I0XD57_9FIRM</name>
<evidence type="ECO:0000313" key="8">
    <source>
        <dbReference type="EMBL" id="SFA98962.1"/>
    </source>
</evidence>
<dbReference type="InterPro" id="IPR006638">
    <property type="entry name" value="Elp3/MiaA/NifB-like_rSAM"/>
</dbReference>
<dbReference type="PANTHER" id="PTHR43409:SF16">
    <property type="entry name" value="SLR0320 PROTEIN"/>
    <property type="match status" value="1"/>
</dbReference>
<evidence type="ECO:0000256" key="2">
    <source>
        <dbReference type="ARBA" id="ARBA00022691"/>
    </source>
</evidence>
<dbReference type="Pfam" id="PF13311">
    <property type="entry name" value="DUF4080"/>
    <property type="match status" value="1"/>
</dbReference>
<dbReference type="InterPro" id="IPR023404">
    <property type="entry name" value="rSAM_horseshoe"/>
</dbReference>
<dbReference type="SFLD" id="SFLDG01082">
    <property type="entry name" value="B12-binding_domain_containing"/>
    <property type="match status" value="1"/>
</dbReference>
<comment type="cofactor">
    <cofactor evidence="1">
        <name>[4Fe-4S] cluster</name>
        <dbReference type="ChEBI" id="CHEBI:49883"/>
    </cofactor>
</comment>
<dbReference type="SFLD" id="SFLDS00029">
    <property type="entry name" value="Radical_SAM"/>
    <property type="match status" value="1"/>
</dbReference>